<dbReference type="EMBL" id="JAVDTL010000004">
    <property type="protein sequence ID" value="MDR6767508.1"/>
    <property type="molecule type" value="Genomic_DNA"/>
</dbReference>
<keyword evidence="4" id="KW-1185">Reference proteome</keyword>
<dbReference type="AlphaFoldDB" id="A0AAJ2F4X2"/>
<evidence type="ECO:0000313" key="2">
    <source>
        <dbReference type="EMBL" id="MDR6767508.1"/>
    </source>
</evidence>
<accession>A0AAJ2F4X2</accession>
<protein>
    <submittedName>
        <fullName evidence="2">Uncharacterized protein</fullName>
    </submittedName>
</protein>
<organism evidence="2 5">
    <name type="scientific">Acidovorax delafieldii</name>
    <name type="common">Pseudomonas delafieldii</name>
    <dbReference type="NCBI Taxonomy" id="47920"/>
    <lineage>
        <taxon>Bacteria</taxon>
        <taxon>Pseudomonadati</taxon>
        <taxon>Pseudomonadota</taxon>
        <taxon>Betaproteobacteria</taxon>
        <taxon>Burkholderiales</taxon>
        <taxon>Comamonadaceae</taxon>
        <taxon>Acidovorax</taxon>
    </lineage>
</organism>
<dbReference type="EMBL" id="JAVDTS010000005">
    <property type="protein sequence ID" value="MDR6838730.1"/>
    <property type="molecule type" value="Genomic_DNA"/>
</dbReference>
<sequence length="213" mass="24007">MAGEWNNVCPSCGAEESLDALILRMIDDDTARRLIHDTLKLSLPLGAQLMRYIRLHKPPKQRLRMSRLQELLTELVTDMQRSVIERHGRAWAVSIDDWRGGFDAVFQAVEKGTLQLPLQGNGYLYQVLTRKADQAEGAQESKRELERRITPQRDTVQVRGQTFEIGTALEVAFSGKDPALAEIEERSRRASPMSPEQRAKVAELLGKKVGSQS</sequence>
<reference evidence="2 4" key="1">
    <citation type="submission" date="2023-07" db="EMBL/GenBank/DDBJ databases">
        <title>Sorghum-associated microbial communities from plants grown in Nebraska, USA.</title>
        <authorList>
            <person name="Schachtman D."/>
        </authorList>
    </citation>
    <scope>NUCLEOTIDE SEQUENCE</scope>
    <source>
        <strain evidence="3 4">BE105</strain>
        <strain evidence="2">BE69</strain>
    </source>
</reference>
<evidence type="ECO:0000256" key="1">
    <source>
        <dbReference type="SAM" id="MobiDB-lite"/>
    </source>
</evidence>
<evidence type="ECO:0000313" key="3">
    <source>
        <dbReference type="EMBL" id="MDR6838730.1"/>
    </source>
</evidence>
<proteinExistence type="predicted"/>
<dbReference type="RefSeq" id="WP_209819985.1">
    <property type="nucleotide sequence ID" value="NZ_JAVDTL010000004.1"/>
</dbReference>
<feature type="region of interest" description="Disordered" evidence="1">
    <location>
        <begin position="184"/>
        <end position="213"/>
    </location>
</feature>
<dbReference type="Proteomes" id="UP001249076">
    <property type="component" value="Unassembled WGS sequence"/>
</dbReference>
<evidence type="ECO:0000313" key="5">
    <source>
        <dbReference type="Proteomes" id="UP001253458"/>
    </source>
</evidence>
<comment type="caution">
    <text evidence="2">The sequence shown here is derived from an EMBL/GenBank/DDBJ whole genome shotgun (WGS) entry which is preliminary data.</text>
</comment>
<name>A0AAJ2F4X2_ACIDE</name>
<gene>
    <name evidence="2" type="ORF">J2W88_002789</name>
    <name evidence="3" type="ORF">J2W93_003577</name>
</gene>
<evidence type="ECO:0000313" key="4">
    <source>
        <dbReference type="Proteomes" id="UP001249076"/>
    </source>
</evidence>
<dbReference type="Proteomes" id="UP001253458">
    <property type="component" value="Unassembled WGS sequence"/>
</dbReference>